<dbReference type="Gene3D" id="3.30.930.10">
    <property type="entry name" value="Bira Bifunctional Protein, Domain 2"/>
    <property type="match status" value="1"/>
</dbReference>
<dbReference type="GO" id="GO:0009249">
    <property type="term" value="P:protein lipoylation"/>
    <property type="evidence" value="ECO:0007669"/>
    <property type="project" value="TreeGrafter"/>
</dbReference>
<dbReference type="Pfam" id="PF21948">
    <property type="entry name" value="LplA-B_cat"/>
    <property type="match status" value="1"/>
</dbReference>
<evidence type="ECO:0000259" key="2">
    <source>
        <dbReference type="PROSITE" id="PS51733"/>
    </source>
</evidence>
<evidence type="ECO:0000256" key="1">
    <source>
        <dbReference type="SAM" id="MobiDB-lite"/>
    </source>
</evidence>
<dbReference type="PROSITE" id="PS51733">
    <property type="entry name" value="BPL_LPL_CATALYTIC"/>
    <property type="match status" value="1"/>
</dbReference>
<dbReference type="InterPro" id="IPR020592">
    <property type="entry name" value="Ribosomal_bS16_CS"/>
</dbReference>
<feature type="compositionally biased region" description="Gly residues" evidence="1">
    <location>
        <begin position="106"/>
        <end position="116"/>
    </location>
</feature>
<organism evidence="3 4">
    <name type="scientific">Phrynocephalus forsythii</name>
    <dbReference type="NCBI Taxonomy" id="171643"/>
    <lineage>
        <taxon>Eukaryota</taxon>
        <taxon>Metazoa</taxon>
        <taxon>Chordata</taxon>
        <taxon>Craniata</taxon>
        <taxon>Vertebrata</taxon>
        <taxon>Euteleostomi</taxon>
        <taxon>Lepidosauria</taxon>
        <taxon>Squamata</taxon>
        <taxon>Bifurcata</taxon>
        <taxon>Unidentata</taxon>
        <taxon>Episquamata</taxon>
        <taxon>Toxicofera</taxon>
        <taxon>Iguania</taxon>
        <taxon>Acrodonta</taxon>
        <taxon>Agamidae</taxon>
        <taxon>Agaminae</taxon>
        <taxon>Phrynocephalus</taxon>
    </lineage>
</organism>
<dbReference type="EMBL" id="JAPFRF010000010">
    <property type="protein sequence ID" value="KAJ7320559.1"/>
    <property type="molecule type" value="Genomic_DNA"/>
</dbReference>
<feature type="domain" description="BPL/LPL catalytic" evidence="2">
    <location>
        <begin position="60"/>
        <end position="290"/>
    </location>
</feature>
<sequence length="423" mass="44327">MVAAGAGAAEVAVRLSRLGRASFWASLAAQERSVQRALLQPPKGRPEDGEAFEEAGRLLGTGGTEEEGARPSTRGLSGGRGGGPEGTTTTGPALPPPAGRALGAGSTRGGAAGGGTTWPSTFHGPGQLVAYPVLDLRRLRLSLRAYVAALERVAVAACRRLGLPDASPRPARQATPAPGTRDGGGSWRGRHRLDGSLKACTNSEREWQGLKSKWLRDSGNCGVHCGRHITSHGLALNCCTDLTWFDHIVPCGLEGEKVTSLSQELQRHISVEEAMEPFLAAFEEVFQCTPMSGRCVLPGWASAGSGWKEGGRTGLLLLRPRLARSFCPACPRSPDAASTPSPGSGRDRQDGKPDRRLAAETGLCAEGFESDASPQGLSPAGRGGDEGDLRLHVHPVRDDLVCGDRGQFDPRVHPVGERGGQAE</sequence>
<reference evidence="3" key="1">
    <citation type="journal article" date="2023" name="DNA Res.">
        <title>Chromosome-level genome assembly of Phrynocephalus forsythii using third-generation DNA sequencing and Hi-C analysis.</title>
        <authorList>
            <person name="Qi Y."/>
            <person name="Zhao W."/>
            <person name="Zhao Y."/>
            <person name="Niu C."/>
            <person name="Cao S."/>
            <person name="Zhang Y."/>
        </authorList>
    </citation>
    <scope>NUCLEOTIDE SEQUENCE</scope>
    <source>
        <tissue evidence="3">Muscle</tissue>
    </source>
</reference>
<dbReference type="PANTHER" id="PTHR10993:SF7">
    <property type="entry name" value="LIPOYLTRANSFERASE 2, MITOCHONDRIAL-RELATED"/>
    <property type="match status" value="1"/>
</dbReference>
<keyword evidence="4" id="KW-1185">Reference proteome</keyword>
<name>A0A9Q1AYK1_9SAUR</name>
<dbReference type="GO" id="GO:0003735">
    <property type="term" value="F:structural constituent of ribosome"/>
    <property type="evidence" value="ECO:0007669"/>
    <property type="project" value="InterPro"/>
</dbReference>
<protein>
    <recommendedName>
        <fullName evidence="2">BPL/LPL catalytic domain-containing protein</fullName>
    </recommendedName>
</protein>
<dbReference type="SUPFAM" id="SSF55681">
    <property type="entry name" value="Class II aaRS and biotin synthetases"/>
    <property type="match status" value="1"/>
</dbReference>
<dbReference type="Proteomes" id="UP001142489">
    <property type="component" value="Unassembled WGS sequence"/>
</dbReference>
<feature type="compositionally biased region" description="Gly residues" evidence="1">
    <location>
        <begin position="76"/>
        <end position="85"/>
    </location>
</feature>
<feature type="region of interest" description="Disordered" evidence="1">
    <location>
        <begin position="164"/>
        <end position="191"/>
    </location>
</feature>
<gene>
    <name evidence="3" type="ORF">JRQ81_020070</name>
</gene>
<feature type="compositionally biased region" description="Basic and acidic residues" evidence="1">
    <location>
        <begin position="345"/>
        <end position="358"/>
    </location>
</feature>
<dbReference type="GO" id="GO:0006412">
    <property type="term" value="P:translation"/>
    <property type="evidence" value="ECO:0007669"/>
    <property type="project" value="InterPro"/>
</dbReference>
<dbReference type="InterPro" id="IPR004143">
    <property type="entry name" value="BPL_LPL_catalytic"/>
</dbReference>
<evidence type="ECO:0000313" key="4">
    <source>
        <dbReference type="Proteomes" id="UP001142489"/>
    </source>
</evidence>
<feature type="compositionally biased region" description="Basic and acidic residues" evidence="1">
    <location>
        <begin position="383"/>
        <end position="416"/>
    </location>
</feature>
<dbReference type="AlphaFoldDB" id="A0A9Q1AYK1"/>
<dbReference type="PANTHER" id="PTHR10993">
    <property type="entry name" value="OCTANOYLTRANSFERASE"/>
    <property type="match status" value="1"/>
</dbReference>
<dbReference type="GO" id="GO:0033819">
    <property type="term" value="F:lipoyl(octanoyl) transferase activity"/>
    <property type="evidence" value="ECO:0007669"/>
    <property type="project" value="TreeGrafter"/>
</dbReference>
<feature type="region of interest" description="Disordered" evidence="1">
    <location>
        <begin position="329"/>
        <end position="423"/>
    </location>
</feature>
<feature type="region of interest" description="Disordered" evidence="1">
    <location>
        <begin position="59"/>
        <end position="124"/>
    </location>
</feature>
<evidence type="ECO:0000313" key="3">
    <source>
        <dbReference type="EMBL" id="KAJ7320559.1"/>
    </source>
</evidence>
<accession>A0A9Q1AYK1</accession>
<proteinExistence type="predicted"/>
<comment type="caution">
    <text evidence="3">The sequence shown here is derived from an EMBL/GenBank/DDBJ whole genome shotgun (WGS) entry which is preliminary data.</text>
</comment>
<dbReference type="PROSITE" id="PS00732">
    <property type="entry name" value="RIBOSOMAL_S16"/>
    <property type="match status" value="1"/>
</dbReference>
<dbReference type="OrthoDB" id="19908at2759"/>
<dbReference type="InterPro" id="IPR045864">
    <property type="entry name" value="aa-tRNA-synth_II/BPL/LPL"/>
</dbReference>
<dbReference type="GO" id="GO:0005840">
    <property type="term" value="C:ribosome"/>
    <property type="evidence" value="ECO:0007669"/>
    <property type="project" value="InterPro"/>
</dbReference>